<dbReference type="STRING" id="856736.SAMN04488058_10429"/>
<dbReference type="PANTHER" id="PTHR13170">
    <property type="entry name" value="O-GLCNACASE"/>
    <property type="match status" value="1"/>
</dbReference>
<keyword evidence="2" id="KW-0808">Transferase</keyword>
<dbReference type="EMBL" id="FNZA01000004">
    <property type="protein sequence ID" value="SEJ11088.1"/>
    <property type="molecule type" value="Genomic_DNA"/>
</dbReference>
<dbReference type="GO" id="GO:0016747">
    <property type="term" value="F:acyltransferase activity, transferring groups other than amino-acyl groups"/>
    <property type="evidence" value="ECO:0007669"/>
    <property type="project" value="InterPro"/>
</dbReference>
<dbReference type="InterPro" id="IPR000182">
    <property type="entry name" value="GNAT_dom"/>
</dbReference>
<dbReference type="InterPro" id="IPR016181">
    <property type="entry name" value="Acyl_CoA_acyltransferase"/>
</dbReference>
<name>A0A1H6W2C4_9DEIO</name>
<reference evidence="3" key="1">
    <citation type="submission" date="2016-10" db="EMBL/GenBank/DDBJ databases">
        <authorList>
            <person name="Varghese N."/>
            <person name="Submissions S."/>
        </authorList>
    </citation>
    <scope>NUCLEOTIDE SEQUENCE [LARGE SCALE GENOMIC DNA]</scope>
    <source>
        <strain evidence="3">CGMCC 1.10218</strain>
    </source>
</reference>
<protein>
    <submittedName>
        <fullName evidence="2">Acetyltransferase (GNAT) family protein</fullName>
    </submittedName>
</protein>
<dbReference type="PROSITE" id="PS51186">
    <property type="entry name" value="GNAT"/>
    <property type="match status" value="1"/>
</dbReference>
<evidence type="ECO:0000313" key="2">
    <source>
        <dbReference type="EMBL" id="SEJ11088.1"/>
    </source>
</evidence>
<accession>A0A1H6W2C4</accession>
<gene>
    <name evidence="2" type="ORF">SAMN04488058_10429</name>
</gene>
<dbReference type="AlphaFoldDB" id="A0A1H6W2C4"/>
<proteinExistence type="predicted"/>
<dbReference type="PANTHER" id="PTHR13170:SF16">
    <property type="entry name" value="PROTEIN O-GLCNACASE"/>
    <property type="match status" value="1"/>
</dbReference>
<evidence type="ECO:0000259" key="1">
    <source>
        <dbReference type="PROSITE" id="PS51186"/>
    </source>
</evidence>
<sequence length="233" mass="25464">MRLAFPAAFALSARWMGGALRRRAYAEGAMFRIRPATPADRAALYDICLRTADSGEDGSHLFSDPELVGHVSAGPYLAHEPGFAFVLEDEAGVGGYVLGALDTRRFAATLEREWWPGLRGCYPQPTTPPEARTREERLRGLIHRPAPLPEDLLGAYPSHLHIDLLPRAQGQGQGKRLLRTLFGALRGAGSPGVHLGVGGKNARAQAFYEHVGFQLLRRDESGGAWMGWRLAED</sequence>
<dbReference type="InterPro" id="IPR051822">
    <property type="entry name" value="Glycosyl_Hydrolase_84"/>
</dbReference>
<dbReference type="Pfam" id="PF00583">
    <property type="entry name" value="Acetyltransf_1"/>
    <property type="match status" value="1"/>
</dbReference>
<dbReference type="Gene3D" id="3.40.630.30">
    <property type="match status" value="1"/>
</dbReference>
<keyword evidence="3" id="KW-1185">Reference proteome</keyword>
<evidence type="ECO:0000313" key="3">
    <source>
        <dbReference type="Proteomes" id="UP000199223"/>
    </source>
</evidence>
<organism evidence="2 3">
    <name type="scientific">Deinococcus reticulitermitis</name>
    <dbReference type="NCBI Taxonomy" id="856736"/>
    <lineage>
        <taxon>Bacteria</taxon>
        <taxon>Thermotogati</taxon>
        <taxon>Deinococcota</taxon>
        <taxon>Deinococci</taxon>
        <taxon>Deinococcales</taxon>
        <taxon>Deinococcaceae</taxon>
        <taxon>Deinococcus</taxon>
    </lineage>
</organism>
<dbReference type="SUPFAM" id="SSF55729">
    <property type="entry name" value="Acyl-CoA N-acyltransferases (Nat)"/>
    <property type="match status" value="1"/>
</dbReference>
<feature type="domain" description="N-acetyltransferase" evidence="1">
    <location>
        <begin position="31"/>
        <end position="231"/>
    </location>
</feature>
<dbReference type="Proteomes" id="UP000199223">
    <property type="component" value="Unassembled WGS sequence"/>
</dbReference>